<dbReference type="SUPFAM" id="SSF101307">
    <property type="entry name" value="YutG-like"/>
    <property type="match status" value="1"/>
</dbReference>
<proteinExistence type="predicted"/>
<evidence type="ECO:0000313" key="3">
    <source>
        <dbReference type="Proteomes" id="UP000052012"/>
    </source>
</evidence>
<dbReference type="EMBL" id="AYYQ01000035">
    <property type="protein sequence ID" value="KRM67715.1"/>
    <property type="molecule type" value="Genomic_DNA"/>
</dbReference>
<evidence type="ECO:0000313" key="2">
    <source>
        <dbReference type="EMBL" id="KRM67715.1"/>
    </source>
</evidence>
<feature type="domain" description="YutG/PgpA" evidence="1">
    <location>
        <begin position="54"/>
        <end position="162"/>
    </location>
</feature>
<dbReference type="InterPro" id="IPR026038">
    <property type="entry name" value="Put_PGPase"/>
</dbReference>
<sequence length="166" mass="18574">MSYPKEELKKYVLNYFKNKGITVEDIAKEFCSFEGKYSKDLKVSDGVKIINNKVLSDKDILQTIAVGIQLDKLAEKNMLDEPLLSIIKKDLPQFGTDELFGIYIASHFTTAGIANYGYLDQTKNGIAKKLDVSQDHGKHSTVNTFLDDIISSIIASASGYFIHKKD</sequence>
<dbReference type="Pfam" id="PF04608">
    <property type="entry name" value="PgpA"/>
    <property type="match status" value="1"/>
</dbReference>
<dbReference type="InterPro" id="IPR007686">
    <property type="entry name" value="YutG/PgpA"/>
</dbReference>
<dbReference type="Proteomes" id="UP000052012">
    <property type="component" value="Unassembled WGS sequence"/>
</dbReference>
<dbReference type="STRING" id="1423781.FD06_GL000434"/>
<comment type="caution">
    <text evidence="2">The sequence shown here is derived from an EMBL/GenBank/DDBJ whole genome shotgun (WGS) entry which is preliminary data.</text>
</comment>
<dbReference type="GO" id="GO:0008962">
    <property type="term" value="F:phosphatidylglycerophosphatase activity"/>
    <property type="evidence" value="ECO:0007669"/>
    <property type="project" value="InterPro"/>
</dbReference>
<dbReference type="GO" id="GO:0006629">
    <property type="term" value="P:lipid metabolic process"/>
    <property type="evidence" value="ECO:0007669"/>
    <property type="project" value="InterPro"/>
</dbReference>
<reference evidence="2 3" key="1">
    <citation type="journal article" date="2015" name="Genome Announc.">
        <title>Expanding the biotechnology potential of lactobacilli through comparative genomics of 213 strains and associated genera.</title>
        <authorList>
            <person name="Sun Z."/>
            <person name="Harris H.M."/>
            <person name="McCann A."/>
            <person name="Guo C."/>
            <person name="Argimon S."/>
            <person name="Zhang W."/>
            <person name="Yang X."/>
            <person name="Jeffery I.B."/>
            <person name="Cooney J.C."/>
            <person name="Kagawa T.F."/>
            <person name="Liu W."/>
            <person name="Song Y."/>
            <person name="Salvetti E."/>
            <person name="Wrobel A."/>
            <person name="Rasinkangas P."/>
            <person name="Parkhill J."/>
            <person name="Rea M.C."/>
            <person name="O'Sullivan O."/>
            <person name="Ritari J."/>
            <person name="Douillard F.P."/>
            <person name="Paul Ross R."/>
            <person name="Yang R."/>
            <person name="Briner A.E."/>
            <person name="Felis G.E."/>
            <person name="de Vos W.M."/>
            <person name="Barrangou R."/>
            <person name="Klaenhammer T.R."/>
            <person name="Caufield P.W."/>
            <person name="Cui Y."/>
            <person name="Zhang H."/>
            <person name="O'Toole P.W."/>
        </authorList>
    </citation>
    <scope>NUCLEOTIDE SEQUENCE [LARGE SCALE GENOMIC DNA]</scope>
    <source>
        <strain evidence="2 3">DSM 23829</strain>
    </source>
</reference>
<organism evidence="2 3">
    <name type="scientific">Apilactobacillus ozensis DSM 23829 = JCM 17196</name>
    <dbReference type="NCBI Taxonomy" id="1423781"/>
    <lineage>
        <taxon>Bacteria</taxon>
        <taxon>Bacillati</taxon>
        <taxon>Bacillota</taxon>
        <taxon>Bacilli</taxon>
        <taxon>Lactobacillales</taxon>
        <taxon>Lactobacillaceae</taxon>
        <taxon>Apilactobacillus</taxon>
    </lineage>
</organism>
<gene>
    <name evidence="2" type="ORF">FD06_GL000434</name>
</gene>
<dbReference type="PATRIC" id="fig|1423781.4.peg.445"/>
<dbReference type="InterPro" id="IPR036681">
    <property type="entry name" value="PgpA-like_sf"/>
</dbReference>
<accession>A0A0R2AWW6</accession>
<name>A0A0R2AWW6_9LACO</name>
<evidence type="ECO:0000259" key="1">
    <source>
        <dbReference type="Pfam" id="PF04608"/>
    </source>
</evidence>
<dbReference type="PIRSF" id="PIRSF019587">
    <property type="entry name" value="PGPase"/>
    <property type="match status" value="1"/>
</dbReference>
<dbReference type="Gene3D" id="1.10.3760.10">
    <property type="entry name" value="PgpA-like"/>
    <property type="match status" value="1"/>
</dbReference>
<protein>
    <recommendedName>
        <fullName evidence="1">YutG/PgpA domain-containing protein</fullName>
    </recommendedName>
</protein>
<dbReference type="RefSeq" id="WP_056966670.1">
    <property type="nucleotide sequence ID" value="NZ_AYYQ01000035.1"/>
</dbReference>
<dbReference type="AlphaFoldDB" id="A0A0R2AWW6"/>
<keyword evidence="3" id="KW-1185">Reference proteome</keyword>